<dbReference type="SMART" id="SM00849">
    <property type="entry name" value="Lactamase_B"/>
    <property type="match status" value="1"/>
</dbReference>
<comment type="similarity">
    <text evidence="1">Belongs to the metallo-beta-lactamase superfamily.</text>
</comment>
<evidence type="ECO:0000256" key="4">
    <source>
        <dbReference type="ARBA" id="ARBA00022833"/>
    </source>
</evidence>
<keyword evidence="7" id="KW-1185">Reference proteome</keyword>
<keyword evidence="3 6" id="KW-0378">Hydrolase</keyword>
<dbReference type="PANTHER" id="PTHR42978:SF6">
    <property type="entry name" value="QUORUM-QUENCHING LACTONASE YTNP-RELATED"/>
    <property type="match status" value="1"/>
</dbReference>
<dbReference type="GO" id="GO:0016787">
    <property type="term" value="F:hydrolase activity"/>
    <property type="evidence" value="ECO:0007669"/>
    <property type="project" value="UniProtKB-KW"/>
</dbReference>
<dbReference type="Proteomes" id="UP000323258">
    <property type="component" value="Unassembled WGS sequence"/>
</dbReference>
<dbReference type="OrthoDB" id="9773738at2"/>
<keyword evidence="2" id="KW-0479">Metal-binding</keyword>
<comment type="caution">
    <text evidence="6">The sequence shown here is derived from an EMBL/GenBank/DDBJ whole genome shotgun (WGS) entry which is preliminary data.</text>
</comment>
<dbReference type="PANTHER" id="PTHR42978">
    <property type="entry name" value="QUORUM-QUENCHING LACTONASE YTNP-RELATED-RELATED"/>
    <property type="match status" value="1"/>
</dbReference>
<dbReference type="AlphaFoldDB" id="A0A5D4GV64"/>
<dbReference type="Gene3D" id="3.60.15.10">
    <property type="entry name" value="Ribonuclease Z/Hydroxyacylglutathione hydrolase-like"/>
    <property type="match status" value="1"/>
</dbReference>
<feature type="domain" description="Metallo-beta-lactamase" evidence="5">
    <location>
        <begin position="97"/>
        <end position="298"/>
    </location>
</feature>
<dbReference type="RefSeq" id="WP_148914723.1">
    <property type="nucleotide sequence ID" value="NZ_VSZS01000062.1"/>
</dbReference>
<dbReference type="SUPFAM" id="SSF56281">
    <property type="entry name" value="Metallo-hydrolase/oxidoreductase"/>
    <property type="match status" value="1"/>
</dbReference>
<protein>
    <submittedName>
        <fullName evidence="6">MBL fold metallo-hydrolase</fullName>
    </submittedName>
</protein>
<reference evidence="6 7" key="1">
    <citation type="submission" date="2019-08" db="EMBL/GenBank/DDBJ databases">
        <authorList>
            <person name="Seo Y.L."/>
        </authorList>
    </citation>
    <scope>NUCLEOTIDE SEQUENCE [LARGE SCALE GENOMIC DNA]</scope>
    <source>
        <strain evidence="6 7">MaA-C15</strain>
    </source>
</reference>
<evidence type="ECO:0000313" key="7">
    <source>
        <dbReference type="Proteomes" id="UP000323258"/>
    </source>
</evidence>
<evidence type="ECO:0000256" key="1">
    <source>
        <dbReference type="ARBA" id="ARBA00007749"/>
    </source>
</evidence>
<keyword evidence="4" id="KW-0862">Zinc</keyword>
<dbReference type="Pfam" id="PF00753">
    <property type="entry name" value="Lactamase_B"/>
    <property type="match status" value="1"/>
</dbReference>
<dbReference type="EMBL" id="VSZS01000062">
    <property type="protein sequence ID" value="TYR32277.1"/>
    <property type="molecule type" value="Genomic_DNA"/>
</dbReference>
<dbReference type="InterPro" id="IPR006311">
    <property type="entry name" value="TAT_signal"/>
</dbReference>
<organism evidence="6 7">
    <name type="scientific">Neoaquamicrobium microcysteis</name>
    <dbReference type="NCBI Taxonomy" id="2682781"/>
    <lineage>
        <taxon>Bacteria</taxon>
        <taxon>Pseudomonadati</taxon>
        <taxon>Pseudomonadota</taxon>
        <taxon>Alphaproteobacteria</taxon>
        <taxon>Hyphomicrobiales</taxon>
        <taxon>Phyllobacteriaceae</taxon>
        <taxon>Neoaquamicrobium</taxon>
    </lineage>
</organism>
<evidence type="ECO:0000256" key="2">
    <source>
        <dbReference type="ARBA" id="ARBA00022723"/>
    </source>
</evidence>
<evidence type="ECO:0000259" key="5">
    <source>
        <dbReference type="SMART" id="SM00849"/>
    </source>
</evidence>
<dbReference type="InterPro" id="IPR001279">
    <property type="entry name" value="Metallo-B-lactamas"/>
</dbReference>
<dbReference type="PROSITE" id="PS51318">
    <property type="entry name" value="TAT"/>
    <property type="match status" value="1"/>
</dbReference>
<dbReference type="InterPro" id="IPR051013">
    <property type="entry name" value="MBL_superfamily_lactonases"/>
</dbReference>
<reference evidence="6 7" key="2">
    <citation type="submission" date="2019-09" db="EMBL/GenBank/DDBJ databases">
        <title>Mesorhizobium sp. MaA-C15 isolated from Microcystis aeruginosa.</title>
        <authorList>
            <person name="Jeong S.E."/>
            <person name="Jin H.M."/>
            <person name="Jeon C.O."/>
        </authorList>
    </citation>
    <scope>NUCLEOTIDE SEQUENCE [LARGE SCALE GENOMIC DNA]</scope>
    <source>
        <strain evidence="6 7">MaA-C15</strain>
    </source>
</reference>
<gene>
    <name evidence="6" type="ORF">FY036_10695</name>
</gene>
<sequence length="325" mass="35325">MVVTDRRSAFKFGLVGAAALAAPQIMVRTVHAQAPVPEIGNPRFNRFNLGSFEVTAINDGARVMDDPHTIFGEDQEQAAVAELLEENFLPSDRLVNSFTPTLVNTGSELILFDTGLGAGAREGGLGQLRSRIEASGYSPDDVSIVVLTHFHGDHIGGLMEDGAPAFANARYVAGQAEYDFWTAEERMSGPTEGNAQAVQATVVPLAENMTFIGDGDEVVPGVSGMLAAGHTPGHMVFHLESEGRRLMLTADTANHYVASLQRPDWHVRFDMDKEAGAQSRRRVFDMIASERIPFIGYHMPFPAAGFIEKVDDGFRFVPVSYQLML</sequence>
<accession>A0A5D4GV64</accession>
<proteinExistence type="inferred from homology"/>
<evidence type="ECO:0000256" key="3">
    <source>
        <dbReference type="ARBA" id="ARBA00022801"/>
    </source>
</evidence>
<name>A0A5D4GV64_9HYPH</name>
<dbReference type="CDD" id="cd07720">
    <property type="entry name" value="OPHC2-like_MBL-fold"/>
    <property type="match status" value="1"/>
</dbReference>
<dbReference type="GO" id="GO:0046872">
    <property type="term" value="F:metal ion binding"/>
    <property type="evidence" value="ECO:0007669"/>
    <property type="project" value="UniProtKB-KW"/>
</dbReference>
<evidence type="ECO:0000313" key="6">
    <source>
        <dbReference type="EMBL" id="TYR32277.1"/>
    </source>
</evidence>
<dbReference type="InterPro" id="IPR036866">
    <property type="entry name" value="RibonucZ/Hydroxyglut_hydro"/>
</dbReference>